<sequence>MRHPLTEPFHLSNLLQMSNNCRMVNAEFFSNFSCSCKRISIDDPLNWSMLTSDGRPLHSSSRLLSPLQNFLNHHCTEHSLAIPEPNALMLQDVSAASQPILNLNNKTAQICFLFSIILQVLNKYKIYSK</sequence>
<reference evidence="1" key="1">
    <citation type="submission" date="2023-05" db="EMBL/GenBank/DDBJ databases">
        <authorList>
            <consortium name="ELIXIR-Norway"/>
        </authorList>
    </citation>
    <scope>NUCLEOTIDE SEQUENCE</scope>
</reference>
<dbReference type="Proteomes" id="UP001162501">
    <property type="component" value="Chromosome 2"/>
</dbReference>
<protein>
    <submittedName>
        <fullName evidence="1">Uncharacterized protein</fullName>
    </submittedName>
</protein>
<gene>
    <name evidence="1" type="ORF">MRATA1EN22A_LOCUS9727</name>
</gene>
<proteinExistence type="predicted"/>
<evidence type="ECO:0000313" key="1">
    <source>
        <dbReference type="EMBL" id="CAM9943960.1"/>
    </source>
</evidence>
<dbReference type="EMBL" id="OX596086">
    <property type="protein sequence ID" value="CAM9943960.1"/>
    <property type="molecule type" value="Genomic_DNA"/>
</dbReference>
<reference evidence="1" key="2">
    <citation type="submission" date="2025-03" db="EMBL/GenBank/DDBJ databases">
        <authorList>
            <consortium name="ELIXIR-Norway"/>
            <consortium name="Elixir Norway"/>
        </authorList>
    </citation>
    <scope>NUCLEOTIDE SEQUENCE</scope>
</reference>
<name>A0AC59YSL2_RANTA</name>
<accession>A0AC59YSL2</accession>
<evidence type="ECO:0000313" key="2">
    <source>
        <dbReference type="Proteomes" id="UP001162501"/>
    </source>
</evidence>
<organism evidence="1 2">
    <name type="scientific">Rangifer tarandus platyrhynchus</name>
    <name type="common">Svalbard reindeer</name>
    <dbReference type="NCBI Taxonomy" id="3082113"/>
    <lineage>
        <taxon>Eukaryota</taxon>
        <taxon>Metazoa</taxon>
        <taxon>Chordata</taxon>
        <taxon>Craniata</taxon>
        <taxon>Vertebrata</taxon>
        <taxon>Euteleostomi</taxon>
        <taxon>Mammalia</taxon>
        <taxon>Eutheria</taxon>
        <taxon>Laurasiatheria</taxon>
        <taxon>Artiodactyla</taxon>
        <taxon>Ruminantia</taxon>
        <taxon>Pecora</taxon>
        <taxon>Cervidae</taxon>
        <taxon>Odocoileinae</taxon>
        <taxon>Rangifer</taxon>
    </lineage>
</organism>